<proteinExistence type="predicted"/>
<dbReference type="Proteomes" id="UP000789366">
    <property type="component" value="Unassembled WGS sequence"/>
</dbReference>
<sequence>MPCYTDTIVRVKYVRQSGGKGDSNFRAIWAVGTYPVEREDNEIEMVLFVPVNPDERDLETQAVFEKDSFYSVGGKIVPSYYGGKKRPKVERSNKCPLKVSLVGISQELPRVIGSNENAIFNVSISDYVGQSYDFIVKVVFPNSNSRFGNLKNTIRSQNSLIFIVGQMEIIDDDFYVYAKEINSIDTHFLFKQNVFSNNESSNVSELANTTRSKLLSTHRNIIENLKGTSDIESTFSGDHVDKVRSYLYLSILMREIWKLSVCLGGIVFAL</sequence>
<evidence type="ECO:0000313" key="1">
    <source>
        <dbReference type="EMBL" id="CAG8674078.1"/>
    </source>
</evidence>
<keyword evidence="2" id="KW-1185">Reference proteome</keyword>
<protein>
    <submittedName>
        <fullName evidence="1">5460_t:CDS:1</fullName>
    </submittedName>
</protein>
<comment type="caution">
    <text evidence="1">The sequence shown here is derived from an EMBL/GenBank/DDBJ whole genome shotgun (WGS) entry which is preliminary data.</text>
</comment>
<evidence type="ECO:0000313" key="2">
    <source>
        <dbReference type="Proteomes" id="UP000789366"/>
    </source>
</evidence>
<reference evidence="1" key="1">
    <citation type="submission" date="2021-06" db="EMBL/GenBank/DDBJ databases">
        <authorList>
            <person name="Kallberg Y."/>
            <person name="Tangrot J."/>
            <person name="Rosling A."/>
        </authorList>
    </citation>
    <scope>NUCLEOTIDE SEQUENCE</scope>
    <source>
        <strain evidence="1">28 12/20/2015</strain>
    </source>
</reference>
<name>A0ACA9NTK9_9GLOM</name>
<feature type="non-terminal residue" evidence="1">
    <location>
        <position position="270"/>
    </location>
</feature>
<accession>A0ACA9NTK9</accession>
<gene>
    <name evidence="1" type="ORF">SPELUC_LOCUS9816</name>
</gene>
<dbReference type="EMBL" id="CAJVPW010016995">
    <property type="protein sequence ID" value="CAG8674078.1"/>
    <property type="molecule type" value="Genomic_DNA"/>
</dbReference>
<organism evidence="1 2">
    <name type="scientific">Cetraspora pellucida</name>
    <dbReference type="NCBI Taxonomy" id="1433469"/>
    <lineage>
        <taxon>Eukaryota</taxon>
        <taxon>Fungi</taxon>
        <taxon>Fungi incertae sedis</taxon>
        <taxon>Mucoromycota</taxon>
        <taxon>Glomeromycotina</taxon>
        <taxon>Glomeromycetes</taxon>
        <taxon>Diversisporales</taxon>
        <taxon>Gigasporaceae</taxon>
        <taxon>Cetraspora</taxon>
    </lineage>
</organism>